<dbReference type="EMBL" id="VSLA01000003">
    <property type="protein sequence ID" value="TYC87877.1"/>
    <property type="molecule type" value="Genomic_DNA"/>
</dbReference>
<sequence length="72" mass="8065">MKEQVFAVDGIMCPKCVKKITEVLLQQDGISQVGVSDDYQSVTILFDEQRIITDTIKDSIETIEGKAFKIIT</sequence>
<evidence type="ECO:0000259" key="1">
    <source>
        <dbReference type="PROSITE" id="PS50846"/>
    </source>
</evidence>
<organism evidence="2 3">
    <name type="scientific">Acetobacterium wieringae</name>
    <dbReference type="NCBI Taxonomy" id="52694"/>
    <lineage>
        <taxon>Bacteria</taxon>
        <taxon>Bacillati</taxon>
        <taxon>Bacillota</taxon>
        <taxon>Clostridia</taxon>
        <taxon>Eubacteriales</taxon>
        <taxon>Eubacteriaceae</taxon>
        <taxon>Acetobacterium</taxon>
    </lineage>
</organism>
<dbReference type="SUPFAM" id="SSF55008">
    <property type="entry name" value="HMA, heavy metal-associated domain"/>
    <property type="match status" value="1"/>
</dbReference>
<dbReference type="GO" id="GO:0046872">
    <property type="term" value="F:metal ion binding"/>
    <property type="evidence" value="ECO:0007669"/>
    <property type="project" value="InterPro"/>
</dbReference>
<evidence type="ECO:0000313" key="2">
    <source>
        <dbReference type="EMBL" id="TYC87877.1"/>
    </source>
</evidence>
<comment type="caution">
    <text evidence="2">The sequence shown here is derived from an EMBL/GenBank/DDBJ whole genome shotgun (WGS) entry which is preliminary data.</text>
</comment>
<dbReference type="PROSITE" id="PS50846">
    <property type="entry name" value="HMA_2"/>
    <property type="match status" value="1"/>
</dbReference>
<dbReference type="CDD" id="cd00371">
    <property type="entry name" value="HMA"/>
    <property type="match status" value="1"/>
</dbReference>
<name>A0A5D0WUT3_9FIRM</name>
<dbReference type="InterPro" id="IPR006121">
    <property type="entry name" value="HMA_dom"/>
</dbReference>
<dbReference type="InterPro" id="IPR036163">
    <property type="entry name" value="HMA_dom_sf"/>
</dbReference>
<feature type="domain" description="HMA" evidence="1">
    <location>
        <begin position="2"/>
        <end position="71"/>
    </location>
</feature>
<dbReference type="RefSeq" id="WP_148636638.1">
    <property type="nucleotide sequence ID" value="NZ_CABIIK010000028.1"/>
</dbReference>
<dbReference type="Pfam" id="PF00403">
    <property type="entry name" value="HMA"/>
    <property type="match status" value="1"/>
</dbReference>
<evidence type="ECO:0000313" key="3">
    <source>
        <dbReference type="Proteomes" id="UP000322619"/>
    </source>
</evidence>
<reference evidence="2 3" key="1">
    <citation type="submission" date="2019-08" db="EMBL/GenBank/DDBJ databases">
        <title>Isolation and enrichment of carboxydotrophic bacteria from anaerobic sludge for the production of bio-based chemicals from syngas.</title>
        <authorList>
            <person name="Antares A.L."/>
            <person name="Moreira J."/>
            <person name="Diender M."/>
            <person name="Parshina S.N."/>
            <person name="Stams A.J.M."/>
            <person name="Alves M."/>
            <person name="Alves J.I."/>
            <person name="Sousa D.Z."/>
        </authorList>
    </citation>
    <scope>NUCLEOTIDE SEQUENCE [LARGE SCALE GENOMIC DNA]</scope>
    <source>
        <strain evidence="2 3">JM</strain>
    </source>
</reference>
<gene>
    <name evidence="2" type="ORF">FXB42_03135</name>
</gene>
<proteinExistence type="predicted"/>
<accession>A0A5D0WUT3</accession>
<dbReference type="AlphaFoldDB" id="A0A5D0WUT3"/>
<protein>
    <submittedName>
        <fullName evidence="2">Cation transporter</fullName>
    </submittedName>
</protein>
<dbReference type="Gene3D" id="3.30.70.100">
    <property type="match status" value="1"/>
</dbReference>
<dbReference type="Proteomes" id="UP000322619">
    <property type="component" value="Unassembled WGS sequence"/>
</dbReference>